<sequence length="137" mass="15661">MKTIVSTPKVPKTKDLMFFAVLCEVMDFHRTTFEKDLSGQAKHDFNILNKMLQNWRTRFLTKVSPESADSFDNTAAAAWEVFNEFMEAADKKQFLAVVKCYNEGLVMMEGDSRPLNEVPFQEVLEKGKSNNQINEAA</sequence>
<gene>
    <name evidence="1" type="ORF">EFB08_11320</name>
</gene>
<evidence type="ECO:0000313" key="1">
    <source>
        <dbReference type="EMBL" id="RNI26601.1"/>
    </source>
</evidence>
<dbReference type="AlphaFoldDB" id="A0A3M9MM91"/>
<evidence type="ECO:0000313" key="2">
    <source>
        <dbReference type="Proteomes" id="UP000272117"/>
    </source>
</evidence>
<dbReference type="RefSeq" id="WP_123127084.1">
    <property type="nucleotide sequence ID" value="NZ_RJJD01000006.1"/>
</dbReference>
<organism evidence="1 2">
    <name type="scientific">Rufibacter latericius</name>
    <dbReference type="NCBI Taxonomy" id="2487040"/>
    <lineage>
        <taxon>Bacteria</taxon>
        <taxon>Pseudomonadati</taxon>
        <taxon>Bacteroidota</taxon>
        <taxon>Cytophagia</taxon>
        <taxon>Cytophagales</taxon>
        <taxon>Hymenobacteraceae</taxon>
        <taxon>Rufibacter</taxon>
    </lineage>
</organism>
<protein>
    <submittedName>
        <fullName evidence="1">Uncharacterized protein</fullName>
    </submittedName>
</protein>
<reference evidence="1 2" key="1">
    <citation type="submission" date="2018-11" db="EMBL/GenBank/DDBJ databases">
        <title>Rufibacter latericius sp. nov., isolated from water in Baiyang Lake.</title>
        <authorList>
            <person name="Yang Y."/>
        </authorList>
    </citation>
    <scope>NUCLEOTIDE SEQUENCE [LARGE SCALE GENOMIC DNA]</scope>
    <source>
        <strain evidence="1 2">R-22-1c-1</strain>
    </source>
</reference>
<dbReference type="EMBL" id="RJJD01000006">
    <property type="protein sequence ID" value="RNI26601.1"/>
    <property type="molecule type" value="Genomic_DNA"/>
</dbReference>
<proteinExistence type="predicted"/>
<name>A0A3M9MM91_9BACT</name>
<accession>A0A3M9MM91</accession>
<comment type="caution">
    <text evidence="1">The sequence shown here is derived from an EMBL/GenBank/DDBJ whole genome shotgun (WGS) entry which is preliminary data.</text>
</comment>
<keyword evidence="2" id="KW-1185">Reference proteome</keyword>
<dbReference type="Proteomes" id="UP000272117">
    <property type="component" value="Unassembled WGS sequence"/>
</dbReference>